<dbReference type="Pfam" id="PF03787">
    <property type="entry name" value="RAMPs"/>
    <property type="match status" value="1"/>
</dbReference>
<dbReference type="GO" id="GO:0003723">
    <property type="term" value="F:RNA binding"/>
    <property type="evidence" value="ECO:0007669"/>
    <property type="project" value="UniProtKB-KW"/>
</dbReference>
<dbReference type="InterPro" id="IPR005537">
    <property type="entry name" value="RAMP_III_fam"/>
</dbReference>
<protein>
    <recommendedName>
        <fullName evidence="2">CRISPR system Cms endoribonuclease Csm3</fullName>
    </recommendedName>
    <alternativeName>
        <fullName evidence="8">CRISPR type III A-associated RAMP protein Csm3</fullName>
    </alternativeName>
</protein>
<dbReference type="GO" id="GO:0051607">
    <property type="term" value="P:defense response to virus"/>
    <property type="evidence" value="ECO:0007669"/>
    <property type="project" value="UniProtKB-KW"/>
</dbReference>
<keyword evidence="3" id="KW-0540">Nuclease</keyword>
<name>A0A4Y4D2B5_ZOORA</name>
<dbReference type="InterPro" id="IPR052216">
    <property type="entry name" value="CRISPR_Csm3_endoribonuclease"/>
</dbReference>
<dbReference type="EMBL" id="BJNV01000117">
    <property type="protein sequence ID" value="GEC97723.1"/>
    <property type="molecule type" value="Genomic_DNA"/>
</dbReference>
<dbReference type="GO" id="GO:0004519">
    <property type="term" value="F:endonuclease activity"/>
    <property type="evidence" value="ECO:0007669"/>
    <property type="project" value="UniProtKB-KW"/>
</dbReference>
<accession>A0A4Y4D2B5</accession>
<dbReference type="PANTHER" id="PTHR35579:SF3">
    <property type="entry name" value="CRISPR SYSTEM CMS ENDORIBONUCLEASE CSM3"/>
    <property type="match status" value="1"/>
</dbReference>
<feature type="domain" description="CRISPR type III-associated protein" evidence="9">
    <location>
        <begin position="13"/>
        <end position="215"/>
    </location>
</feature>
<dbReference type="NCBIfam" id="TIGR02582">
    <property type="entry name" value="cas7_TM1809"/>
    <property type="match status" value="1"/>
</dbReference>
<evidence type="ECO:0000256" key="1">
    <source>
        <dbReference type="ARBA" id="ARBA00006342"/>
    </source>
</evidence>
<evidence type="ECO:0000259" key="9">
    <source>
        <dbReference type="Pfam" id="PF03787"/>
    </source>
</evidence>
<evidence type="ECO:0000256" key="7">
    <source>
        <dbReference type="ARBA" id="ARBA00023118"/>
    </source>
</evidence>
<evidence type="ECO:0000256" key="5">
    <source>
        <dbReference type="ARBA" id="ARBA00022801"/>
    </source>
</evidence>
<reference evidence="10 11" key="1">
    <citation type="submission" date="2019-06" db="EMBL/GenBank/DDBJ databases">
        <title>Whole genome shotgun sequence of Zoogloea ramigera NBRC 15342.</title>
        <authorList>
            <person name="Hosoyama A."/>
            <person name="Uohara A."/>
            <person name="Ohji S."/>
            <person name="Ichikawa N."/>
        </authorList>
    </citation>
    <scope>NUCLEOTIDE SEQUENCE [LARGE SCALE GENOMIC DNA]</scope>
    <source>
        <strain evidence="10 11">NBRC 15342</strain>
    </source>
</reference>
<evidence type="ECO:0000313" key="10">
    <source>
        <dbReference type="EMBL" id="GEC97723.1"/>
    </source>
</evidence>
<dbReference type="Proteomes" id="UP000318422">
    <property type="component" value="Unassembled WGS sequence"/>
</dbReference>
<keyword evidence="6" id="KW-0694">RNA-binding</keyword>
<evidence type="ECO:0000256" key="3">
    <source>
        <dbReference type="ARBA" id="ARBA00022722"/>
    </source>
</evidence>
<keyword evidence="11" id="KW-1185">Reference proteome</keyword>
<dbReference type="AlphaFoldDB" id="A0A4Y4D2B5"/>
<evidence type="ECO:0000256" key="2">
    <source>
        <dbReference type="ARBA" id="ARBA00022150"/>
    </source>
</evidence>
<sequence>MPQLTGITTLTATLELLTGLHIGAGDAEMHIGGVDKTVVKHPLTQSPYIPGSSLKGKMRSLLEWRSGAVQEAPLDKAALEAARGPVRDEVKRILQLFGVGGGELKDAAALAAELGPTRLAFWDCSLSPAWEQAVRDNNQMLTEVKSENRINRISGVAEHPRNTERVPAGACFDFRLSLRRLAGDDERLLDTVLQGLKLIEFDSLGGSGSRGYGKIRFTGLCIDGQDQQAHFDAVQAFPAPAPAP</sequence>
<evidence type="ECO:0000256" key="8">
    <source>
        <dbReference type="ARBA" id="ARBA00033183"/>
    </source>
</evidence>
<comment type="similarity">
    <text evidence="1">Belongs to the CRISPR-associated Csm3 family.</text>
</comment>
<evidence type="ECO:0000256" key="4">
    <source>
        <dbReference type="ARBA" id="ARBA00022759"/>
    </source>
</evidence>
<comment type="caution">
    <text evidence="10">The sequence shown here is derived from an EMBL/GenBank/DDBJ whole genome shotgun (WGS) entry which is preliminary data.</text>
</comment>
<organism evidence="10 11">
    <name type="scientific">Zoogloea ramigera</name>
    <dbReference type="NCBI Taxonomy" id="350"/>
    <lineage>
        <taxon>Bacteria</taxon>
        <taxon>Pseudomonadati</taxon>
        <taxon>Pseudomonadota</taxon>
        <taxon>Betaproteobacteria</taxon>
        <taxon>Rhodocyclales</taxon>
        <taxon>Zoogloeaceae</taxon>
        <taxon>Zoogloea</taxon>
    </lineage>
</organism>
<evidence type="ECO:0000313" key="11">
    <source>
        <dbReference type="Proteomes" id="UP000318422"/>
    </source>
</evidence>
<evidence type="ECO:0000256" key="6">
    <source>
        <dbReference type="ARBA" id="ARBA00022884"/>
    </source>
</evidence>
<dbReference type="RefSeq" id="WP_141355032.1">
    <property type="nucleotide sequence ID" value="NZ_BJNV01000117.1"/>
</dbReference>
<keyword evidence="4" id="KW-0255">Endonuclease</keyword>
<gene>
    <name evidence="10" type="primary">csm3</name>
    <name evidence="10" type="ORF">ZRA01_37960</name>
</gene>
<keyword evidence="7" id="KW-0051">Antiviral defense</keyword>
<keyword evidence="5" id="KW-0378">Hydrolase</keyword>
<dbReference type="PANTHER" id="PTHR35579">
    <property type="entry name" value="CRISPR SYSTEM CMS ENDORIBONUCLEASE CSM3"/>
    <property type="match status" value="1"/>
</dbReference>
<proteinExistence type="inferred from homology"/>
<dbReference type="GO" id="GO:0016787">
    <property type="term" value="F:hydrolase activity"/>
    <property type="evidence" value="ECO:0007669"/>
    <property type="project" value="UniProtKB-KW"/>
</dbReference>
<dbReference type="InterPro" id="IPR013412">
    <property type="entry name" value="CRISPR-assoc_RAMP_Csm3"/>
</dbReference>
<dbReference type="OrthoDB" id="9789361at2"/>